<accession>A0A0F8Z1D1</accession>
<dbReference type="AlphaFoldDB" id="A0A0F8Z1D1"/>
<keyword evidence="2" id="KW-0846">Cobalamin</keyword>
<evidence type="ECO:0000313" key="5">
    <source>
        <dbReference type="EMBL" id="KKK87557.1"/>
    </source>
</evidence>
<organism evidence="5">
    <name type="scientific">marine sediment metagenome</name>
    <dbReference type="NCBI Taxonomy" id="412755"/>
    <lineage>
        <taxon>unclassified sequences</taxon>
        <taxon>metagenomes</taxon>
        <taxon>ecological metagenomes</taxon>
    </lineage>
</organism>
<dbReference type="InterPro" id="IPR050862">
    <property type="entry name" value="RdRp_reductase_class-2"/>
</dbReference>
<evidence type="ECO:0000256" key="4">
    <source>
        <dbReference type="ARBA" id="ARBA00023285"/>
    </source>
</evidence>
<dbReference type="GO" id="GO:0004748">
    <property type="term" value="F:ribonucleoside-diphosphate reductase activity, thioredoxin disulfide as acceptor"/>
    <property type="evidence" value="ECO:0007669"/>
    <property type="project" value="TreeGrafter"/>
</dbReference>
<dbReference type="SUPFAM" id="SSF51998">
    <property type="entry name" value="PFL-like glycyl radical enzymes"/>
    <property type="match status" value="1"/>
</dbReference>
<keyword evidence="4" id="KW-0170">Cobalt</keyword>
<dbReference type="Gene3D" id="3.30.1620.10">
    <property type="entry name" value="b-12 dependent (class ii) ribonucleotide reductase, Chain A, Domain 2"/>
    <property type="match status" value="1"/>
</dbReference>
<keyword evidence="3" id="KW-0560">Oxidoreductase</keyword>
<protein>
    <submittedName>
        <fullName evidence="5">Uncharacterized protein</fullName>
    </submittedName>
</protein>
<dbReference type="PANTHER" id="PTHR43371:SF1">
    <property type="entry name" value="RIBONUCLEOSIDE-DIPHOSPHATE REDUCTASE"/>
    <property type="match status" value="1"/>
</dbReference>
<name>A0A0F8Z1D1_9ZZZZ</name>
<dbReference type="GO" id="GO:0031419">
    <property type="term" value="F:cobalamin binding"/>
    <property type="evidence" value="ECO:0007669"/>
    <property type="project" value="UniProtKB-KW"/>
</dbReference>
<comment type="cofactor">
    <cofactor evidence="1">
        <name>adenosylcob(III)alamin</name>
        <dbReference type="ChEBI" id="CHEBI:18408"/>
    </cofactor>
</comment>
<dbReference type="Gene3D" id="3.20.70.20">
    <property type="match status" value="2"/>
</dbReference>
<proteinExistence type="predicted"/>
<feature type="non-terminal residue" evidence="5">
    <location>
        <position position="1"/>
    </location>
</feature>
<gene>
    <name evidence="5" type="ORF">LCGC14_2752050</name>
</gene>
<feature type="non-terminal residue" evidence="5">
    <location>
        <position position="422"/>
    </location>
</feature>
<evidence type="ECO:0000256" key="3">
    <source>
        <dbReference type="ARBA" id="ARBA00023002"/>
    </source>
</evidence>
<evidence type="ECO:0000256" key="2">
    <source>
        <dbReference type="ARBA" id="ARBA00022628"/>
    </source>
</evidence>
<evidence type="ECO:0000256" key="1">
    <source>
        <dbReference type="ARBA" id="ARBA00001922"/>
    </source>
</evidence>
<dbReference type="EMBL" id="LAZR01050346">
    <property type="protein sequence ID" value="KKK87557.1"/>
    <property type="molecule type" value="Genomic_DNA"/>
</dbReference>
<reference evidence="5" key="1">
    <citation type="journal article" date="2015" name="Nature">
        <title>Complex archaea that bridge the gap between prokaryotes and eukaryotes.</title>
        <authorList>
            <person name="Spang A."/>
            <person name="Saw J.H."/>
            <person name="Jorgensen S.L."/>
            <person name="Zaremba-Niedzwiedzka K."/>
            <person name="Martijn J."/>
            <person name="Lind A.E."/>
            <person name="van Eijk R."/>
            <person name="Schleper C."/>
            <person name="Guy L."/>
            <person name="Ettema T.J."/>
        </authorList>
    </citation>
    <scope>NUCLEOTIDE SEQUENCE</scope>
</reference>
<comment type="caution">
    <text evidence="5">The sequence shown here is derived from an EMBL/GenBank/DDBJ whole genome shotgun (WGS) entry which is preliminary data.</text>
</comment>
<dbReference type="PANTHER" id="PTHR43371">
    <property type="entry name" value="VITAMIN B12-DEPENDENT RIBONUCLEOTIDE REDUCTASE"/>
    <property type="match status" value="1"/>
</dbReference>
<sequence length="422" mass="47107">LDAYDGKDSMPSFFDYSLVRPEGAIIHSFGGIAPGPAPLAELVERTTSKLNEYLADEKPVDSTLIVDLMNFAGAAVVAGGIRRSSEIALGTMDDEEFNNLKTNGALDDPSLARWASNNTHIVEVGDDYTEAAKRTEENGEPGYFWINNARAYGRMGDPPNNVDHRVMGTNPCGEQSLESYELCNLVESFPIRCDNKADYFKTLKYAYLYAKTVTLLRTHDPRTNQVMTRNRRIGLSQSGIVENLKHVGFREHMKWCDEGYAIVKKWDKTYSEWLGVPESIKKTTVKPSGSVSLLPGVTPGVHYPHSEYYIRRIRVARTSHLVQAMKDAGYSVVPDVKLGESTMVVSFPVHEPNFSKRKADVSMFEQLELAAQMQAYWSDNQVSVTVTLHKGEDVAQALSMYDTRLKSVSFLPISNHGYEQAP</sequence>